<keyword evidence="5" id="KW-0819">tRNA processing</keyword>
<dbReference type="GO" id="GO:0005737">
    <property type="term" value="C:cytoplasm"/>
    <property type="evidence" value="ECO:0007669"/>
    <property type="project" value="UniProtKB-SubCell"/>
</dbReference>
<evidence type="ECO:0000256" key="9">
    <source>
        <dbReference type="ARBA" id="ARBA00022842"/>
    </source>
</evidence>
<gene>
    <name evidence="11" type="ORF">Lade_1814</name>
    <name evidence="12" type="ORF">NCTC12735_01530</name>
</gene>
<evidence type="ECO:0000256" key="8">
    <source>
        <dbReference type="ARBA" id="ARBA00022840"/>
    </source>
</evidence>
<dbReference type="GO" id="GO:0016301">
    <property type="term" value="F:kinase activity"/>
    <property type="evidence" value="ECO:0007669"/>
    <property type="project" value="UniProtKB-KW"/>
</dbReference>
<dbReference type="GO" id="GO:0002949">
    <property type="term" value="P:tRNA threonylcarbamoyladenosine modification"/>
    <property type="evidence" value="ECO:0007669"/>
    <property type="project" value="InterPro"/>
</dbReference>
<keyword evidence="6" id="KW-0479">Metal-binding</keyword>
<evidence type="ECO:0000256" key="10">
    <source>
        <dbReference type="ARBA" id="ARBA00032441"/>
    </source>
</evidence>
<keyword evidence="7" id="KW-0547">Nucleotide-binding</keyword>
<dbReference type="KEGG" id="ladl:NCTC12735_01530"/>
<keyword evidence="9" id="KW-0460">Magnesium</keyword>
<dbReference type="InterPro" id="IPR003442">
    <property type="entry name" value="T6A_TsaE"/>
</dbReference>
<proteinExistence type="inferred from homology"/>
<dbReference type="Proteomes" id="UP000281170">
    <property type="component" value="Plasmid 24"/>
</dbReference>
<evidence type="ECO:0000256" key="4">
    <source>
        <dbReference type="ARBA" id="ARBA00022490"/>
    </source>
</evidence>
<evidence type="ECO:0000313" key="11">
    <source>
        <dbReference type="EMBL" id="KTC64520.1"/>
    </source>
</evidence>
<evidence type="ECO:0000256" key="3">
    <source>
        <dbReference type="ARBA" id="ARBA00019010"/>
    </source>
</evidence>
<keyword evidence="4" id="KW-0963">Cytoplasm</keyword>
<evidence type="ECO:0000256" key="7">
    <source>
        <dbReference type="ARBA" id="ARBA00022741"/>
    </source>
</evidence>
<dbReference type="PANTHER" id="PTHR33540">
    <property type="entry name" value="TRNA THREONYLCARBAMOYLADENOSINE BIOSYNTHESIS PROTEIN TSAE"/>
    <property type="match status" value="1"/>
</dbReference>
<geneLocation type="plasmid" evidence="12 14">
    <name>24</name>
</geneLocation>
<reference evidence="12 14" key="2">
    <citation type="submission" date="2018-12" db="EMBL/GenBank/DDBJ databases">
        <authorList>
            <consortium name="Pathogen Informatics"/>
        </authorList>
    </citation>
    <scope>NUCLEOTIDE SEQUENCE [LARGE SCALE GENOMIC DNA]</scope>
    <source>
        <strain evidence="12 14">NCTC12735</strain>
        <plasmid evidence="14">24</plasmid>
    </source>
</reference>
<keyword evidence="12" id="KW-0614">Plasmid</keyword>
<dbReference type="OrthoDB" id="9800307at2"/>
<reference evidence="11 13" key="1">
    <citation type="submission" date="2015-11" db="EMBL/GenBank/DDBJ databases">
        <title>Identification of large and diverse effector repertoires of 38 Legionella species.</title>
        <authorList>
            <person name="Burstein D."/>
            <person name="Amaro F."/>
            <person name="Zusman T."/>
            <person name="Lifshitz Z."/>
            <person name="Cohen O."/>
            <person name="Gilbert J.A."/>
            <person name="Pupko T."/>
            <person name="Shuman H.A."/>
            <person name="Segal G."/>
        </authorList>
    </citation>
    <scope>NUCLEOTIDE SEQUENCE [LARGE SCALE GENOMIC DNA]</scope>
    <source>
        <strain evidence="11 13">1762-AUS-E</strain>
    </source>
</reference>
<evidence type="ECO:0000256" key="6">
    <source>
        <dbReference type="ARBA" id="ARBA00022723"/>
    </source>
</evidence>
<evidence type="ECO:0000313" key="14">
    <source>
        <dbReference type="Proteomes" id="UP000281170"/>
    </source>
</evidence>
<evidence type="ECO:0000256" key="5">
    <source>
        <dbReference type="ARBA" id="ARBA00022694"/>
    </source>
</evidence>
<keyword evidence="13" id="KW-1185">Reference proteome</keyword>
<dbReference type="PANTHER" id="PTHR33540:SF2">
    <property type="entry name" value="TRNA THREONYLCARBAMOYLADENOSINE BIOSYNTHESIS PROTEIN TSAE"/>
    <property type="match status" value="1"/>
</dbReference>
<dbReference type="EMBL" id="LNKA01000019">
    <property type="protein sequence ID" value="KTC64520.1"/>
    <property type="molecule type" value="Genomic_DNA"/>
</dbReference>
<sequence>MNSQFQCYLADEEATKAIAVVFASCLHAPLIVTFSGQIGAGKTTFIRAMLRELGVDSAIKSPTFSIVENYSTTNAQINHFDLYRISSIDELNYIGFRDYFEENAICCIEWPEKAGIYLENVDLGFTLALKGNGRELIATSYTSNGEKILSCFKEKWNI</sequence>
<dbReference type="GO" id="GO:0005524">
    <property type="term" value="F:ATP binding"/>
    <property type="evidence" value="ECO:0007669"/>
    <property type="project" value="UniProtKB-KW"/>
</dbReference>
<dbReference type="NCBIfam" id="TIGR00150">
    <property type="entry name" value="T6A_YjeE"/>
    <property type="match status" value="1"/>
</dbReference>
<keyword evidence="11" id="KW-0808">Transferase</keyword>
<dbReference type="InterPro" id="IPR027417">
    <property type="entry name" value="P-loop_NTPase"/>
</dbReference>
<dbReference type="STRING" id="45056.Lade_1814"/>
<evidence type="ECO:0000313" key="13">
    <source>
        <dbReference type="Proteomes" id="UP000054859"/>
    </source>
</evidence>
<dbReference type="EMBL" id="LR134433">
    <property type="protein sequence ID" value="VEH85888.1"/>
    <property type="molecule type" value="Genomic_DNA"/>
</dbReference>
<dbReference type="SUPFAM" id="SSF52540">
    <property type="entry name" value="P-loop containing nucleoside triphosphate hydrolases"/>
    <property type="match status" value="1"/>
</dbReference>
<protein>
    <recommendedName>
        <fullName evidence="3">tRNA threonylcarbamoyladenosine biosynthesis protein TsaE</fullName>
    </recommendedName>
    <alternativeName>
        <fullName evidence="10">t(6)A37 threonylcarbamoyladenosine biosynthesis protein TsaE</fullName>
    </alternativeName>
</protein>
<evidence type="ECO:0000256" key="1">
    <source>
        <dbReference type="ARBA" id="ARBA00004496"/>
    </source>
</evidence>
<comment type="similarity">
    <text evidence="2">Belongs to the TsaE family.</text>
</comment>
<comment type="subcellular location">
    <subcellularLocation>
        <location evidence="1">Cytoplasm</location>
    </subcellularLocation>
</comment>
<dbReference type="Proteomes" id="UP000054859">
    <property type="component" value="Unassembled WGS sequence"/>
</dbReference>
<keyword evidence="8" id="KW-0067">ATP-binding</keyword>
<name>A0A0W0R0D9_9GAMM</name>
<evidence type="ECO:0000313" key="12">
    <source>
        <dbReference type="EMBL" id="VEH85888.1"/>
    </source>
</evidence>
<dbReference type="AlphaFoldDB" id="A0A0W0R0D9"/>
<dbReference type="Gene3D" id="3.40.50.300">
    <property type="entry name" value="P-loop containing nucleotide triphosphate hydrolases"/>
    <property type="match status" value="1"/>
</dbReference>
<dbReference type="RefSeq" id="WP_058462884.1">
    <property type="nucleotide sequence ID" value="NZ_CAAAHS010000006.1"/>
</dbReference>
<dbReference type="GO" id="GO:0046872">
    <property type="term" value="F:metal ion binding"/>
    <property type="evidence" value="ECO:0007669"/>
    <property type="project" value="UniProtKB-KW"/>
</dbReference>
<accession>A0A0W0R0D9</accession>
<evidence type="ECO:0000256" key="2">
    <source>
        <dbReference type="ARBA" id="ARBA00007599"/>
    </source>
</evidence>
<dbReference type="PATRIC" id="fig|45056.6.peg.1874"/>
<organism evidence="11 13">
    <name type="scientific">Legionella adelaidensis</name>
    <dbReference type="NCBI Taxonomy" id="45056"/>
    <lineage>
        <taxon>Bacteria</taxon>
        <taxon>Pseudomonadati</taxon>
        <taxon>Pseudomonadota</taxon>
        <taxon>Gammaproteobacteria</taxon>
        <taxon>Legionellales</taxon>
        <taxon>Legionellaceae</taxon>
        <taxon>Legionella</taxon>
    </lineage>
</organism>
<keyword evidence="11" id="KW-0418">Kinase</keyword>
<dbReference type="Pfam" id="PF02367">
    <property type="entry name" value="TsaE"/>
    <property type="match status" value="1"/>
</dbReference>